<dbReference type="OrthoDB" id="2758563at2759"/>
<dbReference type="Proteomes" id="UP000256964">
    <property type="component" value="Unassembled WGS sequence"/>
</dbReference>
<reference evidence="1 2" key="1">
    <citation type="journal article" date="2018" name="Biotechnol. Biofuels">
        <title>Integrative visual omics of the white-rot fungus Polyporus brumalis exposes the biotechnological potential of its oxidative enzymes for delignifying raw plant biomass.</title>
        <authorList>
            <person name="Miyauchi S."/>
            <person name="Rancon A."/>
            <person name="Drula E."/>
            <person name="Hage H."/>
            <person name="Chaduli D."/>
            <person name="Favel A."/>
            <person name="Grisel S."/>
            <person name="Henrissat B."/>
            <person name="Herpoel-Gimbert I."/>
            <person name="Ruiz-Duenas F.J."/>
            <person name="Chevret D."/>
            <person name="Hainaut M."/>
            <person name="Lin J."/>
            <person name="Wang M."/>
            <person name="Pangilinan J."/>
            <person name="Lipzen A."/>
            <person name="Lesage-Meessen L."/>
            <person name="Navarro D."/>
            <person name="Riley R."/>
            <person name="Grigoriev I.V."/>
            <person name="Zhou S."/>
            <person name="Raouche S."/>
            <person name="Rosso M.N."/>
        </authorList>
    </citation>
    <scope>NUCLEOTIDE SEQUENCE [LARGE SCALE GENOMIC DNA]</scope>
    <source>
        <strain evidence="1 2">BRFM 1820</strain>
    </source>
</reference>
<accession>A0A371D702</accession>
<organism evidence="1 2">
    <name type="scientific">Lentinus brumalis</name>
    <dbReference type="NCBI Taxonomy" id="2498619"/>
    <lineage>
        <taxon>Eukaryota</taxon>
        <taxon>Fungi</taxon>
        <taxon>Dikarya</taxon>
        <taxon>Basidiomycota</taxon>
        <taxon>Agaricomycotina</taxon>
        <taxon>Agaricomycetes</taxon>
        <taxon>Polyporales</taxon>
        <taxon>Polyporaceae</taxon>
        <taxon>Lentinus</taxon>
    </lineage>
</organism>
<proteinExistence type="predicted"/>
<name>A0A371D702_9APHY</name>
<evidence type="ECO:0000313" key="1">
    <source>
        <dbReference type="EMBL" id="RDX48321.1"/>
    </source>
</evidence>
<sequence>MRVPLEVTEHIIDLGSLHPDKDTTVYSTLLAWALTCRACTARSCFNLYRHVVIRSPVQMTRFADLLAKRPSLASTVLEMTIALQTSPYVPFGMPLRKLTALKAVTLGVDWSIYPPSYARSMSCFTSVTRLRLTGTTFHGLPSLRWLLRGFPELQDIVLDSIKFTAPRLNGACVDNAGPTFPPTRTLRTMRMEGVCSPLTVLAGLGYTVRAGSLRIIQDEPRHSRQKFVLSCTADAHRPGNSITVYLPLVHIYALPDIMPRACSLLRDMMTRYVLVLLWRPEHPLLVDPTSMEKECSRWRARCYRRIITEELGRIKKIDPNVVQSDAPVPLPSCMEGPVIPGPRGSPRYTADNNVRMTILLRSGKGVVKLEATFHTQIASPSMCQCARPTASRGTNGRPARMPVFRLFSRYRSPLEH</sequence>
<evidence type="ECO:0000313" key="2">
    <source>
        <dbReference type="Proteomes" id="UP000256964"/>
    </source>
</evidence>
<dbReference type="AlphaFoldDB" id="A0A371D702"/>
<gene>
    <name evidence="1" type="ORF">OH76DRAFT_666651</name>
</gene>
<dbReference type="EMBL" id="KZ857412">
    <property type="protein sequence ID" value="RDX48321.1"/>
    <property type="molecule type" value="Genomic_DNA"/>
</dbReference>
<keyword evidence="2" id="KW-1185">Reference proteome</keyword>
<protein>
    <submittedName>
        <fullName evidence="1">Uncharacterized protein</fullName>
    </submittedName>
</protein>